<gene>
    <name evidence="2" type="ORF">H1P_4670003</name>
</gene>
<reference evidence="2 3" key="1">
    <citation type="submission" date="2019-01" db="EMBL/GenBank/DDBJ databases">
        <authorList>
            <person name="Brito A."/>
        </authorList>
    </citation>
    <scope>NUCLEOTIDE SEQUENCE [LARGE SCALE GENOMIC DNA]</scope>
    <source>
        <strain evidence="2">1</strain>
    </source>
</reference>
<feature type="domain" description="Cupin type-2" evidence="1">
    <location>
        <begin position="43"/>
        <end position="101"/>
    </location>
</feature>
<evidence type="ECO:0000259" key="1">
    <source>
        <dbReference type="Pfam" id="PF07883"/>
    </source>
</evidence>
<sequence length="149" mass="17012">MTSIFDLPSSLPNKELFEPLASAENIVIERIISTGQVTQPGEWYNQDKGEWVILLQGKASLTYEDQKQIKLTTGDYLFILAHQKHRVEYTSSEPPCIWLAVHGKMKYKLDKLLSDPKSELHTQFIDETVKSALVVSSCVSTLNIYWGFY</sequence>
<evidence type="ECO:0000313" key="3">
    <source>
        <dbReference type="Proteomes" id="UP000320055"/>
    </source>
</evidence>
<dbReference type="Proteomes" id="UP000320055">
    <property type="component" value="Unassembled WGS sequence"/>
</dbReference>
<protein>
    <submittedName>
        <fullName evidence="2">Cupin (Modular protein)</fullName>
    </submittedName>
</protein>
<organism evidence="2 3">
    <name type="scientific">Hyella patelloides LEGE 07179</name>
    <dbReference type="NCBI Taxonomy" id="945734"/>
    <lineage>
        <taxon>Bacteria</taxon>
        <taxon>Bacillati</taxon>
        <taxon>Cyanobacteriota</taxon>
        <taxon>Cyanophyceae</taxon>
        <taxon>Pleurocapsales</taxon>
        <taxon>Hyellaceae</taxon>
        <taxon>Hyella</taxon>
    </lineage>
</organism>
<dbReference type="SUPFAM" id="SSF51182">
    <property type="entry name" value="RmlC-like cupins"/>
    <property type="match status" value="1"/>
</dbReference>
<dbReference type="InterPro" id="IPR014710">
    <property type="entry name" value="RmlC-like_jellyroll"/>
</dbReference>
<evidence type="ECO:0000313" key="2">
    <source>
        <dbReference type="EMBL" id="VEP16576.1"/>
    </source>
</evidence>
<dbReference type="Gene3D" id="2.60.120.10">
    <property type="entry name" value="Jelly Rolls"/>
    <property type="match status" value="1"/>
</dbReference>
<dbReference type="OrthoDB" id="9798585at2"/>
<dbReference type="Pfam" id="PF07883">
    <property type="entry name" value="Cupin_2"/>
    <property type="match status" value="1"/>
</dbReference>
<dbReference type="InterPro" id="IPR013096">
    <property type="entry name" value="Cupin_2"/>
</dbReference>
<accession>A0A563VYS9</accession>
<dbReference type="EMBL" id="CAACVJ010000409">
    <property type="protein sequence ID" value="VEP16576.1"/>
    <property type="molecule type" value="Genomic_DNA"/>
</dbReference>
<keyword evidence="3" id="KW-1185">Reference proteome</keyword>
<dbReference type="AlphaFoldDB" id="A0A563VYS9"/>
<name>A0A563VYS9_9CYAN</name>
<dbReference type="InterPro" id="IPR011051">
    <property type="entry name" value="RmlC_Cupin_sf"/>
</dbReference>
<dbReference type="RefSeq" id="WP_144875372.1">
    <property type="nucleotide sequence ID" value="NZ_LR214202.1"/>
</dbReference>
<dbReference type="CDD" id="cd06981">
    <property type="entry name" value="cupin_reut_a1446"/>
    <property type="match status" value="1"/>
</dbReference>
<proteinExistence type="predicted"/>